<dbReference type="SFLD" id="SFLDG01065">
    <property type="entry name" value="anaerobic_coproporphyrinogen-I"/>
    <property type="match status" value="1"/>
</dbReference>
<evidence type="ECO:0000256" key="1">
    <source>
        <dbReference type="ARBA" id="ARBA00001966"/>
    </source>
</evidence>
<organism evidence="12 13">
    <name type="scientific">Rubellicoccus peritrichatus</name>
    <dbReference type="NCBI Taxonomy" id="3080537"/>
    <lineage>
        <taxon>Bacteria</taxon>
        <taxon>Pseudomonadati</taxon>
        <taxon>Verrucomicrobiota</taxon>
        <taxon>Opitutia</taxon>
        <taxon>Puniceicoccales</taxon>
        <taxon>Cerasicoccaceae</taxon>
        <taxon>Rubellicoccus</taxon>
    </lineage>
</organism>
<keyword evidence="4 10" id="KW-0349">Heme</keyword>
<evidence type="ECO:0000256" key="5">
    <source>
        <dbReference type="ARBA" id="ARBA00022691"/>
    </source>
</evidence>
<keyword evidence="5 10" id="KW-0949">S-adenosyl-L-methionine</keyword>
<dbReference type="SFLD" id="SFLDG01082">
    <property type="entry name" value="B12-binding_domain_containing"/>
    <property type="match status" value="1"/>
</dbReference>
<comment type="cofactor">
    <cofactor evidence="1">
        <name>[4Fe-4S] cluster</name>
        <dbReference type="ChEBI" id="CHEBI:49883"/>
    </cofactor>
</comment>
<comment type="function">
    <text evidence="10">Probably acts as a heme chaperone, transferring heme to an unknown acceptor. Binds one molecule of heme per monomer, possibly covalently. Binds 1 [4Fe-4S] cluster. The cluster is coordinated with 3 cysteines and an exchangeable S-adenosyl-L-methionine.</text>
</comment>
<dbReference type="InterPro" id="IPR058240">
    <property type="entry name" value="rSAM_sf"/>
</dbReference>
<dbReference type="PANTHER" id="PTHR13932:SF5">
    <property type="entry name" value="RADICAL S-ADENOSYL METHIONINE DOMAIN-CONTAINING PROTEIN 1, MITOCHONDRIAL"/>
    <property type="match status" value="1"/>
</dbReference>
<keyword evidence="10" id="KW-0963">Cytoplasm</keyword>
<dbReference type="AlphaFoldDB" id="A0AAQ3L916"/>
<gene>
    <name evidence="12" type="primary">hemW</name>
    <name evidence="12" type="ORF">RZN69_20800</name>
</gene>
<dbReference type="GO" id="GO:0004109">
    <property type="term" value="F:coproporphyrinogen oxidase activity"/>
    <property type="evidence" value="ECO:0007669"/>
    <property type="project" value="InterPro"/>
</dbReference>
<dbReference type="PROSITE" id="PS51918">
    <property type="entry name" value="RADICAL_SAM"/>
    <property type="match status" value="1"/>
</dbReference>
<evidence type="ECO:0000256" key="3">
    <source>
        <dbReference type="ARBA" id="ARBA00017228"/>
    </source>
</evidence>
<dbReference type="SMART" id="SM00729">
    <property type="entry name" value="Elp3"/>
    <property type="match status" value="1"/>
</dbReference>
<dbReference type="RefSeq" id="WP_317833417.1">
    <property type="nucleotide sequence ID" value="NZ_CP136920.1"/>
</dbReference>
<dbReference type="GO" id="GO:0046872">
    <property type="term" value="F:metal ion binding"/>
    <property type="evidence" value="ECO:0007669"/>
    <property type="project" value="UniProtKB-UniRule"/>
</dbReference>
<protein>
    <recommendedName>
        <fullName evidence="3 10">Heme chaperone HemW</fullName>
    </recommendedName>
</protein>
<dbReference type="InterPro" id="IPR034505">
    <property type="entry name" value="Coproporphyrinogen-III_oxidase"/>
</dbReference>
<accession>A0AAQ3L916</accession>
<dbReference type="GO" id="GO:0005737">
    <property type="term" value="C:cytoplasm"/>
    <property type="evidence" value="ECO:0007669"/>
    <property type="project" value="UniProtKB-SubCell"/>
</dbReference>
<keyword evidence="8 10" id="KW-0411">Iron-sulfur</keyword>
<evidence type="ECO:0000313" key="13">
    <source>
        <dbReference type="Proteomes" id="UP001304300"/>
    </source>
</evidence>
<dbReference type="InterPro" id="IPR006638">
    <property type="entry name" value="Elp3/MiaA/NifB-like_rSAM"/>
</dbReference>
<evidence type="ECO:0000256" key="7">
    <source>
        <dbReference type="ARBA" id="ARBA00023004"/>
    </source>
</evidence>
<sequence>MTLQEKVGSLGLYLHVPFCATTCDFCTFYQEAPQRQQIDQYLDALETEMRTVGTDEPIETVFFGGGTPGLLMGRDFEKIFTALHKHFRFDPSEISVELAPSTVRGDKLKVLRDLGVTRVSMGVQSFDPQTLVALGRQQSPKLVYEAYDSLRSAGFDNINIDLMFAYPGQTPAVWEADMREALRLDPEHISTYCLTFEEDTALWVKLNEGKLRRDIGVETELYRQTWDFLPDNGYAQYEVSNFSKPGFECQHNISTWQMGQWIGLGPSAASQYAGWRWSNPADLKEWQEAIQKRATADGAFTEHAVDVTELSPELLATDAVIFGLRMNDGIDLDAIKKRWPEAVGVIEEIGEILCRFDNEGLLKRSANVYRCTDEGRLRVDAIGGELISCSA</sequence>
<dbReference type="KEGG" id="puo:RZN69_20800"/>
<evidence type="ECO:0000256" key="2">
    <source>
        <dbReference type="ARBA" id="ARBA00006100"/>
    </source>
</evidence>
<comment type="similarity">
    <text evidence="2">Belongs to the anaerobic coproporphyrinogen-III oxidase family. HemW subfamily.</text>
</comment>
<keyword evidence="9 10" id="KW-0143">Chaperone</keyword>
<dbReference type="GO" id="GO:0006779">
    <property type="term" value="P:porphyrin-containing compound biosynthetic process"/>
    <property type="evidence" value="ECO:0007669"/>
    <property type="project" value="InterPro"/>
</dbReference>
<dbReference type="SFLD" id="SFLDF00562">
    <property type="entry name" value="HemN-like__clustered_with_heat"/>
    <property type="match status" value="1"/>
</dbReference>
<dbReference type="EMBL" id="CP136920">
    <property type="protein sequence ID" value="WOO41066.1"/>
    <property type="molecule type" value="Genomic_DNA"/>
</dbReference>
<feature type="domain" description="Radical SAM core" evidence="11">
    <location>
        <begin position="4"/>
        <end position="235"/>
    </location>
</feature>
<dbReference type="InterPro" id="IPR007197">
    <property type="entry name" value="rSAM"/>
</dbReference>
<reference evidence="12 13" key="1">
    <citation type="submission" date="2023-10" db="EMBL/GenBank/DDBJ databases">
        <title>Rubellicoccus peritrichatus gen. nov., sp. nov., isolated from an algae of coral reef tank.</title>
        <authorList>
            <person name="Luo J."/>
        </authorList>
    </citation>
    <scope>NUCLEOTIDE SEQUENCE [LARGE SCALE GENOMIC DNA]</scope>
    <source>
        <strain evidence="12 13">CR14</strain>
    </source>
</reference>
<dbReference type="CDD" id="cd01335">
    <property type="entry name" value="Radical_SAM"/>
    <property type="match status" value="1"/>
</dbReference>
<dbReference type="GO" id="GO:0051539">
    <property type="term" value="F:4 iron, 4 sulfur cluster binding"/>
    <property type="evidence" value="ECO:0007669"/>
    <property type="project" value="UniProtKB-UniRule"/>
</dbReference>
<dbReference type="InterPro" id="IPR013785">
    <property type="entry name" value="Aldolase_TIM"/>
</dbReference>
<dbReference type="SUPFAM" id="SSF102114">
    <property type="entry name" value="Radical SAM enzymes"/>
    <property type="match status" value="1"/>
</dbReference>
<evidence type="ECO:0000313" key="12">
    <source>
        <dbReference type="EMBL" id="WOO41066.1"/>
    </source>
</evidence>
<evidence type="ECO:0000259" key="11">
    <source>
        <dbReference type="PROSITE" id="PS51918"/>
    </source>
</evidence>
<keyword evidence="10" id="KW-0004">4Fe-4S</keyword>
<evidence type="ECO:0000256" key="4">
    <source>
        <dbReference type="ARBA" id="ARBA00022617"/>
    </source>
</evidence>
<dbReference type="Proteomes" id="UP001304300">
    <property type="component" value="Chromosome"/>
</dbReference>
<evidence type="ECO:0000256" key="9">
    <source>
        <dbReference type="ARBA" id="ARBA00023186"/>
    </source>
</evidence>
<dbReference type="Pfam" id="PF06969">
    <property type="entry name" value="HemN_C"/>
    <property type="match status" value="1"/>
</dbReference>
<dbReference type="InterPro" id="IPR010723">
    <property type="entry name" value="HemN_C"/>
</dbReference>
<keyword evidence="6 10" id="KW-0479">Metal-binding</keyword>
<name>A0AAQ3L916_9BACT</name>
<evidence type="ECO:0000256" key="6">
    <source>
        <dbReference type="ARBA" id="ARBA00022723"/>
    </source>
</evidence>
<dbReference type="PANTHER" id="PTHR13932">
    <property type="entry name" value="COPROPORPHYRINIGEN III OXIDASE"/>
    <property type="match status" value="1"/>
</dbReference>
<keyword evidence="7 10" id="KW-0408">Iron</keyword>
<proteinExistence type="inferred from homology"/>
<dbReference type="SFLD" id="SFLDS00029">
    <property type="entry name" value="Radical_SAM"/>
    <property type="match status" value="1"/>
</dbReference>
<keyword evidence="13" id="KW-1185">Reference proteome</keyword>
<dbReference type="Pfam" id="PF04055">
    <property type="entry name" value="Radical_SAM"/>
    <property type="match status" value="1"/>
</dbReference>
<dbReference type="Gene3D" id="3.20.20.70">
    <property type="entry name" value="Aldolase class I"/>
    <property type="match status" value="1"/>
</dbReference>
<evidence type="ECO:0000256" key="8">
    <source>
        <dbReference type="ARBA" id="ARBA00023014"/>
    </source>
</evidence>
<dbReference type="InterPro" id="IPR004559">
    <property type="entry name" value="HemW-like"/>
</dbReference>
<comment type="subcellular location">
    <subcellularLocation>
        <location evidence="10">Cytoplasm</location>
    </subcellularLocation>
</comment>
<evidence type="ECO:0000256" key="10">
    <source>
        <dbReference type="RuleBase" id="RU364116"/>
    </source>
</evidence>
<dbReference type="NCBIfam" id="TIGR00539">
    <property type="entry name" value="hemN_rel"/>
    <property type="match status" value="1"/>
</dbReference>